<keyword evidence="8" id="KW-0460">Magnesium</keyword>
<name>A0A1Z5JLD7_FISSO</name>
<dbReference type="GO" id="GO:0004835">
    <property type="term" value="F:tubulin-tyrosine ligase activity"/>
    <property type="evidence" value="ECO:0007669"/>
    <property type="project" value="UniProtKB-EC"/>
</dbReference>
<evidence type="ECO:0000256" key="13">
    <source>
        <dbReference type="ARBA" id="ARBA00047950"/>
    </source>
</evidence>
<dbReference type="Gene3D" id="3.30.470.20">
    <property type="entry name" value="ATP-grasp fold, B domain"/>
    <property type="match status" value="1"/>
</dbReference>
<evidence type="ECO:0000313" key="15">
    <source>
        <dbReference type="EMBL" id="GAX14598.1"/>
    </source>
</evidence>
<comment type="similarity">
    <text evidence="3">Belongs to the tubulin--tyrosine ligase family.</text>
</comment>
<evidence type="ECO:0000256" key="5">
    <source>
        <dbReference type="ARBA" id="ARBA00022598"/>
    </source>
</evidence>
<dbReference type="AlphaFoldDB" id="A0A1Z5JLD7"/>
<evidence type="ECO:0000256" key="3">
    <source>
        <dbReference type="ARBA" id="ARBA00006820"/>
    </source>
</evidence>
<dbReference type="SUPFAM" id="SSF56059">
    <property type="entry name" value="Glutathione synthetase ATP-binding domain-like"/>
    <property type="match status" value="1"/>
</dbReference>
<evidence type="ECO:0000256" key="12">
    <source>
        <dbReference type="ARBA" id="ARBA00041021"/>
    </source>
</evidence>
<organism evidence="15 16">
    <name type="scientific">Fistulifera solaris</name>
    <name type="common">Oleaginous diatom</name>
    <dbReference type="NCBI Taxonomy" id="1519565"/>
    <lineage>
        <taxon>Eukaryota</taxon>
        <taxon>Sar</taxon>
        <taxon>Stramenopiles</taxon>
        <taxon>Ochrophyta</taxon>
        <taxon>Bacillariophyta</taxon>
        <taxon>Bacillariophyceae</taxon>
        <taxon>Bacillariophycidae</taxon>
        <taxon>Naviculales</taxon>
        <taxon>Naviculaceae</taxon>
        <taxon>Fistulifera</taxon>
    </lineage>
</organism>
<evidence type="ECO:0000256" key="7">
    <source>
        <dbReference type="ARBA" id="ARBA00022840"/>
    </source>
</evidence>
<comment type="caution">
    <text evidence="15">The sequence shown here is derived from an EMBL/GenBank/DDBJ whole genome shotgun (WGS) entry which is preliminary data.</text>
</comment>
<evidence type="ECO:0000256" key="9">
    <source>
        <dbReference type="ARBA" id="ARBA00022958"/>
    </source>
</evidence>
<comment type="cofactor">
    <cofactor evidence="2">
        <name>K(+)</name>
        <dbReference type="ChEBI" id="CHEBI:29103"/>
    </cofactor>
</comment>
<evidence type="ECO:0000256" key="10">
    <source>
        <dbReference type="ARBA" id="ARBA00037791"/>
    </source>
</evidence>
<dbReference type="InterPro" id="IPR004344">
    <property type="entry name" value="TTL/TTLL_fam"/>
</dbReference>
<dbReference type="InParanoid" id="A0A1Z5JLD7"/>
<dbReference type="EMBL" id="BDSP01000081">
    <property type="protein sequence ID" value="GAX14598.1"/>
    <property type="molecule type" value="Genomic_DNA"/>
</dbReference>
<dbReference type="InterPro" id="IPR052492">
    <property type="entry name" value="Tubulin-tyrosine_ligase"/>
</dbReference>
<evidence type="ECO:0000256" key="11">
    <source>
        <dbReference type="ARBA" id="ARBA00038960"/>
    </source>
</evidence>
<feature type="region of interest" description="Disordered" evidence="14">
    <location>
        <begin position="1"/>
        <end position="29"/>
    </location>
</feature>
<comment type="catalytic activity">
    <reaction evidence="13">
        <text>C-terminal L-alpha-aminoacyl-L-glutamyl-L-glutamyl-[tubulin] + L-tyrosine + ATP = C-terminal L-alpha-aminoacyl-L-glutamyl-L-glutamyl-L-tyrosyl-[tubulin] + ADP + phosphate + H(+)</text>
        <dbReference type="Rhea" id="RHEA:17605"/>
        <dbReference type="Rhea" id="RHEA-COMP:16434"/>
        <dbReference type="Rhea" id="RHEA-COMP:16435"/>
        <dbReference type="ChEBI" id="CHEBI:15378"/>
        <dbReference type="ChEBI" id="CHEBI:30616"/>
        <dbReference type="ChEBI" id="CHEBI:43474"/>
        <dbReference type="ChEBI" id="CHEBI:58315"/>
        <dbReference type="ChEBI" id="CHEBI:149554"/>
        <dbReference type="ChEBI" id="CHEBI:149555"/>
        <dbReference type="ChEBI" id="CHEBI:456216"/>
        <dbReference type="EC" id="6.3.2.25"/>
    </reaction>
</comment>
<evidence type="ECO:0000256" key="1">
    <source>
        <dbReference type="ARBA" id="ARBA00001946"/>
    </source>
</evidence>
<dbReference type="PANTHER" id="PTHR46570">
    <property type="entry name" value="TUBULIN--TYROSINE LIGASE"/>
    <property type="match status" value="1"/>
</dbReference>
<protein>
    <recommendedName>
        <fullName evidence="12">Tubulin--tyrosine ligase</fullName>
        <ecNumber evidence="11">6.3.2.25</ecNumber>
    </recommendedName>
</protein>
<comment type="cofactor">
    <cofactor evidence="1">
        <name>Mg(2+)</name>
        <dbReference type="ChEBI" id="CHEBI:18420"/>
    </cofactor>
</comment>
<comment type="subunit">
    <text evidence="4">Monomer.</text>
</comment>
<dbReference type="GO" id="GO:0000226">
    <property type="term" value="P:microtubule cytoskeleton organization"/>
    <property type="evidence" value="ECO:0007669"/>
    <property type="project" value="TreeGrafter"/>
</dbReference>
<evidence type="ECO:0000256" key="14">
    <source>
        <dbReference type="SAM" id="MobiDB-lite"/>
    </source>
</evidence>
<dbReference type="PANTHER" id="PTHR46570:SF1">
    <property type="entry name" value="TUBULIN--TYROSINE LIGASE"/>
    <property type="match status" value="1"/>
</dbReference>
<dbReference type="FunCoup" id="A0A1Z5JLD7">
    <property type="interactions" value="18"/>
</dbReference>
<sequence>MKFFNKRKTERSQPVTEADTEPEPPLPPPIDVWRESEDFQTLYCVREPWAWVMSYLKHSKMEELEKPADLPTNVAAAKAAGVEPAAYTPKTRRRRQHQHKQKVISTLKIEICSRSRDEVILAVHGNSSALDGLEDKDELVRTMQRCRCEDKHLSPPSTLINWDVTHEECLNVVGDKMPVLEENHDKDIFVVLKEPMGSQGDGIFFVKTAEEIHEIISAHRQRAQEEENFLDKLIEEKNRIPSWVLQAEVTPSLLIRGNRKFHIRTYVLIIEHLEWTDLLETFVYNRHEVRVAGVPVPQGEQGRDRTVHITNGALSNGTERLLLDEVDELKDMGLKEKVELFVATTFGRDLVKDIAGRIRVTADDSNPNVRKFVVAGLDLMVTESGRIYLLEVNVNPAAPKESTLSDKFKDHLIGFMRDLTWTVTGIDSPNFLLVKDIMDQHGIEH</sequence>
<gene>
    <name evidence="15" type="ORF">FisN_6Lh378</name>
</gene>
<reference evidence="15 16" key="1">
    <citation type="journal article" date="2015" name="Plant Cell">
        <title>Oil accumulation by the oleaginous diatom Fistulifera solaris as revealed by the genome and transcriptome.</title>
        <authorList>
            <person name="Tanaka T."/>
            <person name="Maeda Y."/>
            <person name="Veluchamy A."/>
            <person name="Tanaka M."/>
            <person name="Abida H."/>
            <person name="Marechal E."/>
            <person name="Bowler C."/>
            <person name="Muto M."/>
            <person name="Sunaga Y."/>
            <person name="Tanaka M."/>
            <person name="Yoshino T."/>
            <person name="Taniguchi T."/>
            <person name="Fukuda Y."/>
            <person name="Nemoto M."/>
            <person name="Matsumoto M."/>
            <person name="Wong P.S."/>
            <person name="Aburatani S."/>
            <person name="Fujibuchi W."/>
        </authorList>
    </citation>
    <scope>NUCLEOTIDE SEQUENCE [LARGE SCALE GENOMIC DNA]</scope>
    <source>
        <strain evidence="15 16">JPCC DA0580</strain>
    </source>
</reference>
<evidence type="ECO:0000256" key="6">
    <source>
        <dbReference type="ARBA" id="ARBA00022741"/>
    </source>
</evidence>
<dbReference type="Proteomes" id="UP000198406">
    <property type="component" value="Unassembled WGS sequence"/>
</dbReference>
<evidence type="ECO:0000313" key="16">
    <source>
        <dbReference type="Proteomes" id="UP000198406"/>
    </source>
</evidence>
<keyword evidence="16" id="KW-1185">Reference proteome</keyword>
<proteinExistence type="inferred from homology"/>
<dbReference type="GO" id="GO:0005876">
    <property type="term" value="C:spindle microtubule"/>
    <property type="evidence" value="ECO:0007669"/>
    <property type="project" value="TreeGrafter"/>
</dbReference>
<evidence type="ECO:0000256" key="4">
    <source>
        <dbReference type="ARBA" id="ARBA00011245"/>
    </source>
</evidence>
<evidence type="ECO:0000256" key="8">
    <source>
        <dbReference type="ARBA" id="ARBA00022842"/>
    </source>
</evidence>
<keyword evidence="6" id="KW-0547">Nucleotide-binding</keyword>
<dbReference type="OrthoDB" id="202825at2759"/>
<dbReference type="EC" id="6.3.2.25" evidence="11"/>
<dbReference type="Pfam" id="PF03133">
    <property type="entry name" value="TTL"/>
    <property type="match status" value="1"/>
</dbReference>
<keyword evidence="7" id="KW-0067">ATP-binding</keyword>
<keyword evidence="9" id="KW-0630">Potassium</keyword>
<keyword evidence="5" id="KW-0436">Ligase</keyword>
<dbReference type="GO" id="GO:0005524">
    <property type="term" value="F:ATP binding"/>
    <property type="evidence" value="ECO:0007669"/>
    <property type="project" value="UniProtKB-KW"/>
</dbReference>
<evidence type="ECO:0000256" key="2">
    <source>
        <dbReference type="ARBA" id="ARBA00001958"/>
    </source>
</evidence>
<comment type="function">
    <text evidence="10">Catalyzes the post-translational addition of a tyrosine to the C-terminal end of detyrosinated alpha-tubulin.</text>
</comment>
<accession>A0A1Z5JLD7</accession>